<evidence type="ECO:0000256" key="2">
    <source>
        <dbReference type="SAM" id="Phobius"/>
    </source>
</evidence>
<evidence type="ECO:0000259" key="3">
    <source>
        <dbReference type="Pfam" id="PF14522"/>
    </source>
</evidence>
<keyword evidence="1" id="KW-0479">Metal-binding</keyword>
<evidence type="ECO:0000313" key="4">
    <source>
        <dbReference type="EMBL" id="MCL6657279.1"/>
    </source>
</evidence>
<protein>
    <submittedName>
        <fullName evidence="4">Cytochrome c family protein</fullName>
    </submittedName>
</protein>
<organism evidence="4 5">
    <name type="scientific">Akkermansia massiliensis</name>
    <dbReference type="NCBI Taxonomy" id="2927224"/>
    <lineage>
        <taxon>Bacteria</taxon>
        <taxon>Pseudomonadati</taxon>
        <taxon>Verrucomicrobiota</taxon>
        <taxon>Verrucomicrobiia</taxon>
        <taxon>Verrucomicrobiales</taxon>
        <taxon>Akkermansiaceae</taxon>
        <taxon>Akkermansia</taxon>
    </lineage>
</organism>
<keyword evidence="5" id="KW-1185">Reference proteome</keyword>
<keyword evidence="2" id="KW-0472">Membrane</keyword>
<dbReference type="SUPFAM" id="SSF48695">
    <property type="entry name" value="Multiheme cytochromes"/>
    <property type="match status" value="1"/>
</dbReference>
<name>A0ABT0R8L3_9BACT</name>
<proteinExistence type="predicted"/>
<dbReference type="InterPro" id="IPR029467">
    <property type="entry name" value="Cyt_c7-like"/>
</dbReference>
<reference evidence="4 5" key="1">
    <citation type="submission" date="2022-03" db="EMBL/GenBank/DDBJ databases">
        <title>Taxonomic description of new species and reclassification of some bacterial strains.</title>
        <authorList>
            <person name="Ndongo S."/>
        </authorList>
    </citation>
    <scope>NUCLEOTIDE SEQUENCE [LARGE SCALE GENOMIC DNA]</scope>
    <source>
        <strain evidence="4 5">Marseille-P6666</strain>
    </source>
</reference>
<dbReference type="EMBL" id="JAMGSI010000002">
    <property type="protein sequence ID" value="MCL6657279.1"/>
    <property type="molecule type" value="Genomic_DNA"/>
</dbReference>
<dbReference type="Proteomes" id="UP001202031">
    <property type="component" value="Unassembled WGS sequence"/>
</dbReference>
<dbReference type="GeneID" id="84023828"/>
<evidence type="ECO:0000256" key="1">
    <source>
        <dbReference type="ARBA" id="ARBA00022723"/>
    </source>
</evidence>
<evidence type="ECO:0000313" key="5">
    <source>
        <dbReference type="Proteomes" id="UP001202031"/>
    </source>
</evidence>
<sequence length="234" mass="25980">MANIFPPNTNRRFYGGVALIALAAALALGGVYYVNFQIPEYEPVQPVRFSHKLHAGDLKMSCTACHSAAQRSPRAGIPDTKSCLGCHQHILPDSPLIAPLRAAADPQFPGYTGEPVRWVMVNRLSGHAYFNHMAHLNRGIGCTSCHGDVAGMERISAPRDARMQWCLDCHRDPAPHLRPLEETASSHYSAADYLRTHSIRDGEGNRIQTPLQLGDFLKHQWKIQPRMDCTACHH</sequence>
<keyword evidence="2" id="KW-0812">Transmembrane</keyword>
<dbReference type="PANTHER" id="PTHR39425">
    <property type="entry name" value="LIPOPROTEIN CYTOCHROME C"/>
    <property type="match status" value="1"/>
</dbReference>
<comment type="caution">
    <text evidence="4">The sequence shown here is derived from an EMBL/GenBank/DDBJ whole genome shotgun (WGS) entry which is preliminary data.</text>
</comment>
<dbReference type="RefSeq" id="WP_102728701.1">
    <property type="nucleotide sequence ID" value="NZ_CP072027.1"/>
</dbReference>
<dbReference type="PANTHER" id="PTHR39425:SF1">
    <property type="entry name" value="CYTOCHROME C7-LIKE DOMAIN-CONTAINING PROTEIN"/>
    <property type="match status" value="1"/>
</dbReference>
<feature type="domain" description="Cytochrome c7-like" evidence="3">
    <location>
        <begin position="47"/>
        <end position="89"/>
    </location>
</feature>
<feature type="transmembrane region" description="Helical" evidence="2">
    <location>
        <begin position="12"/>
        <end position="34"/>
    </location>
</feature>
<accession>A0ABT0R8L3</accession>
<dbReference type="PRINTS" id="PR00609">
    <property type="entry name" value="CYTOCHROMEC3"/>
</dbReference>
<dbReference type="Gene3D" id="3.90.10.10">
    <property type="entry name" value="Cytochrome C3"/>
    <property type="match status" value="2"/>
</dbReference>
<gene>
    <name evidence="4" type="ORF">M8N44_08135</name>
</gene>
<dbReference type="Pfam" id="PF14522">
    <property type="entry name" value="Cytochrome_C7"/>
    <property type="match status" value="1"/>
</dbReference>
<dbReference type="CDD" id="cd08168">
    <property type="entry name" value="Cytochrom_C3"/>
    <property type="match status" value="1"/>
</dbReference>
<dbReference type="InterPro" id="IPR036280">
    <property type="entry name" value="Multihaem_cyt_sf"/>
</dbReference>
<keyword evidence="2" id="KW-1133">Transmembrane helix</keyword>
<dbReference type="InterPro" id="IPR002322">
    <property type="entry name" value="Cyt_c_III"/>
</dbReference>